<name>A0A9D4ZDJ3_ADICA</name>
<feature type="chain" id="PRO_5038340365" description="GOLD domain-containing protein" evidence="10">
    <location>
        <begin position="22"/>
        <end position="205"/>
    </location>
</feature>
<dbReference type="PROSITE" id="PS50866">
    <property type="entry name" value="GOLD"/>
    <property type="match status" value="1"/>
</dbReference>
<evidence type="ECO:0000259" key="11">
    <source>
        <dbReference type="PROSITE" id="PS50866"/>
    </source>
</evidence>
<sequence>MLALPVFLLIWSCALFPSAFAMRFDMQAVETKCFSEDLSAKSLVLVKYHVIESENTPNISVRVSSPHGNTLHHQERVTQGEFSFTANEAGTHMACFWIPYGGRDAKASIELDWRTGVAAKDWASIAKREKIEGMELELRKLEDSVQAIHDEMLYLRQREEEMRKVNETTNSRLAWFSIASLFICLMVAGLQLWHLKTFFEKKKLI</sequence>
<evidence type="ECO:0000256" key="3">
    <source>
        <dbReference type="ARBA" id="ARBA00022692"/>
    </source>
</evidence>
<protein>
    <recommendedName>
        <fullName evidence="11">GOLD domain-containing protein</fullName>
    </recommendedName>
</protein>
<evidence type="ECO:0000313" key="12">
    <source>
        <dbReference type="EMBL" id="KAI5069490.1"/>
    </source>
</evidence>
<organism evidence="12 13">
    <name type="scientific">Adiantum capillus-veneris</name>
    <name type="common">Maidenhair fern</name>
    <dbReference type="NCBI Taxonomy" id="13818"/>
    <lineage>
        <taxon>Eukaryota</taxon>
        <taxon>Viridiplantae</taxon>
        <taxon>Streptophyta</taxon>
        <taxon>Embryophyta</taxon>
        <taxon>Tracheophyta</taxon>
        <taxon>Polypodiopsida</taxon>
        <taxon>Polypodiidae</taxon>
        <taxon>Polypodiales</taxon>
        <taxon>Pteridineae</taxon>
        <taxon>Pteridaceae</taxon>
        <taxon>Vittarioideae</taxon>
        <taxon>Adiantum</taxon>
    </lineage>
</organism>
<evidence type="ECO:0000256" key="10">
    <source>
        <dbReference type="SAM" id="SignalP"/>
    </source>
</evidence>
<dbReference type="Pfam" id="PF01105">
    <property type="entry name" value="EMP24_GP25L"/>
    <property type="match status" value="1"/>
</dbReference>
<keyword evidence="8" id="KW-0175">Coiled coil</keyword>
<keyword evidence="13" id="KW-1185">Reference proteome</keyword>
<dbReference type="SMART" id="SM01190">
    <property type="entry name" value="EMP24_GP25L"/>
    <property type="match status" value="1"/>
</dbReference>
<evidence type="ECO:0000256" key="9">
    <source>
        <dbReference type="SAM" id="Phobius"/>
    </source>
</evidence>
<dbReference type="GO" id="GO:0016020">
    <property type="term" value="C:membrane"/>
    <property type="evidence" value="ECO:0007669"/>
    <property type="project" value="UniProtKB-SubCell"/>
</dbReference>
<feature type="signal peptide" evidence="10">
    <location>
        <begin position="1"/>
        <end position="21"/>
    </location>
</feature>
<keyword evidence="6 9" id="KW-0472">Membrane</keyword>
<feature type="coiled-coil region" evidence="8">
    <location>
        <begin position="124"/>
        <end position="151"/>
    </location>
</feature>
<reference evidence="12" key="1">
    <citation type="submission" date="2021-01" db="EMBL/GenBank/DDBJ databases">
        <title>Adiantum capillus-veneris genome.</title>
        <authorList>
            <person name="Fang Y."/>
            <person name="Liao Q."/>
        </authorList>
    </citation>
    <scope>NUCLEOTIDE SEQUENCE</scope>
    <source>
        <strain evidence="12">H3</strain>
        <tissue evidence="12">Leaf</tissue>
    </source>
</reference>
<dbReference type="Proteomes" id="UP000886520">
    <property type="component" value="Chromosome 15"/>
</dbReference>
<keyword evidence="4 10" id="KW-0732">Signal</keyword>
<gene>
    <name evidence="12" type="ORF">GOP47_0015791</name>
</gene>
<evidence type="ECO:0000256" key="2">
    <source>
        <dbReference type="ARBA" id="ARBA00007104"/>
    </source>
</evidence>
<comment type="caution">
    <text evidence="12">The sequence shown here is derived from an EMBL/GenBank/DDBJ whole genome shotgun (WGS) entry which is preliminary data.</text>
</comment>
<evidence type="ECO:0000256" key="7">
    <source>
        <dbReference type="RuleBase" id="RU003827"/>
    </source>
</evidence>
<proteinExistence type="inferred from homology"/>
<comment type="similarity">
    <text evidence="2 7">Belongs to the EMP24/GP25L family.</text>
</comment>
<dbReference type="OrthoDB" id="759142at2759"/>
<dbReference type="EMBL" id="JABFUD020000015">
    <property type="protein sequence ID" value="KAI5069490.1"/>
    <property type="molecule type" value="Genomic_DNA"/>
</dbReference>
<accession>A0A9D4ZDJ3</accession>
<evidence type="ECO:0000313" key="13">
    <source>
        <dbReference type="Proteomes" id="UP000886520"/>
    </source>
</evidence>
<comment type="subcellular location">
    <subcellularLocation>
        <location evidence="1 7">Membrane</location>
        <topology evidence="1 7">Single-pass type I membrane protein</topology>
    </subcellularLocation>
</comment>
<dbReference type="PANTHER" id="PTHR22811">
    <property type="entry name" value="TRANSMEMBRANE EMP24 DOMAIN-CONTAINING PROTEIN"/>
    <property type="match status" value="1"/>
</dbReference>
<evidence type="ECO:0000256" key="4">
    <source>
        <dbReference type="ARBA" id="ARBA00022729"/>
    </source>
</evidence>
<keyword evidence="3 7" id="KW-0812">Transmembrane</keyword>
<evidence type="ECO:0000256" key="1">
    <source>
        <dbReference type="ARBA" id="ARBA00004479"/>
    </source>
</evidence>
<dbReference type="AlphaFoldDB" id="A0A9D4ZDJ3"/>
<dbReference type="InterPro" id="IPR009038">
    <property type="entry name" value="GOLD_dom"/>
</dbReference>
<evidence type="ECO:0000256" key="6">
    <source>
        <dbReference type="ARBA" id="ARBA00023136"/>
    </source>
</evidence>
<evidence type="ECO:0000256" key="5">
    <source>
        <dbReference type="ARBA" id="ARBA00022989"/>
    </source>
</evidence>
<feature type="transmembrane region" description="Helical" evidence="9">
    <location>
        <begin position="173"/>
        <end position="193"/>
    </location>
</feature>
<evidence type="ECO:0000256" key="8">
    <source>
        <dbReference type="SAM" id="Coils"/>
    </source>
</evidence>
<keyword evidence="5 9" id="KW-1133">Transmembrane helix</keyword>
<dbReference type="InterPro" id="IPR015720">
    <property type="entry name" value="Emp24-like"/>
</dbReference>
<feature type="domain" description="GOLD" evidence="11">
    <location>
        <begin position="31"/>
        <end position="140"/>
    </location>
</feature>